<organism evidence="1 3">
    <name type="scientific">Pisolithus tinctorius Marx 270</name>
    <dbReference type="NCBI Taxonomy" id="870435"/>
    <lineage>
        <taxon>Eukaryota</taxon>
        <taxon>Fungi</taxon>
        <taxon>Dikarya</taxon>
        <taxon>Basidiomycota</taxon>
        <taxon>Agaricomycotina</taxon>
        <taxon>Agaricomycetes</taxon>
        <taxon>Agaricomycetidae</taxon>
        <taxon>Boletales</taxon>
        <taxon>Sclerodermatineae</taxon>
        <taxon>Pisolithaceae</taxon>
        <taxon>Pisolithus</taxon>
    </lineage>
</organism>
<reference evidence="3" key="2">
    <citation type="submission" date="2015-01" db="EMBL/GenBank/DDBJ databases">
        <title>Evolutionary Origins and Diversification of the Mycorrhizal Mutualists.</title>
        <authorList>
            <consortium name="DOE Joint Genome Institute"/>
            <consortium name="Mycorrhizal Genomics Consortium"/>
            <person name="Kohler A."/>
            <person name="Kuo A."/>
            <person name="Nagy L.G."/>
            <person name="Floudas D."/>
            <person name="Copeland A."/>
            <person name="Barry K.W."/>
            <person name="Cichocki N."/>
            <person name="Veneault-Fourrey C."/>
            <person name="LaButti K."/>
            <person name="Lindquist E.A."/>
            <person name="Lipzen A."/>
            <person name="Lundell T."/>
            <person name="Morin E."/>
            <person name="Murat C."/>
            <person name="Riley R."/>
            <person name="Ohm R."/>
            <person name="Sun H."/>
            <person name="Tunlid A."/>
            <person name="Henrissat B."/>
            <person name="Grigoriev I.V."/>
            <person name="Hibbett D.S."/>
            <person name="Martin F."/>
        </authorList>
    </citation>
    <scope>NUCLEOTIDE SEQUENCE [LARGE SCALE GENOMIC DNA]</scope>
    <source>
        <strain evidence="3">Marx 270</strain>
    </source>
</reference>
<dbReference type="EMBL" id="KN831964">
    <property type="protein sequence ID" value="KIO06243.1"/>
    <property type="molecule type" value="Genomic_DNA"/>
</dbReference>
<gene>
    <name evidence="2" type="ORF">M404DRAFT_999452</name>
    <name evidence="1" type="ORF">M404DRAFT_999822</name>
</gene>
<dbReference type="EMBL" id="KN831967">
    <property type="protein sequence ID" value="KIO05241.1"/>
    <property type="molecule type" value="Genomic_DNA"/>
</dbReference>
<evidence type="ECO:0000313" key="2">
    <source>
        <dbReference type="EMBL" id="KIO06243.1"/>
    </source>
</evidence>
<dbReference type="HOGENOM" id="CLU_2850642_0_0_1"/>
<dbReference type="Proteomes" id="UP000054217">
    <property type="component" value="Unassembled WGS sequence"/>
</dbReference>
<dbReference type="AlphaFoldDB" id="A0A0C3PBA9"/>
<protein>
    <submittedName>
        <fullName evidence="1">Uncharacterized protein</fullName>
    </submittedName>
</protein>
<reference evidence="1" key="3">
    <citation type="submission" date="2015-02" db="EMBL/GenBank/DDBJ databases">
        <title>Evolutionary Origins and Diversification of the Mycorrhizal Mutualists.</title>
        <authorList>
            <consortium name="DOE Joint Genome Institute"/>
            <consortium name="Mycorrhizal Genomics Consortium"/>
            <person name="Kohler A."/>
            <person name="Kuo A."/>
            <person name="Nagy L.G."/>
            <person name="Floudas D."/>
            <person name="Copeland A."/>
            <person name="Barry K.W."/>
            <person name="Cichocki N."/>
            <person name="Veneault-Fourrey C."/>
            <person name="LaButti K."/>
            <person name="Lindquist E.A."/>
            <person name="Lipzen A."/>
            <person name="Lundell T."/>
            <person name="Morin E."/>
            <person name="Murat C."/>
            <person name="Riley R."/>
            <person name="Ohm R."/>
            <person name="Sun H."/>
            <person name="Tunlid A."/>
            <person name="Henrissat B."/>
            <person name="Grigoriev I.V."/>
            <person name="Hibbett D.S."/>
            <person name="Martin F."/>
        </authorList>
    </citation>
    <scope>NUCLEOTIDE SEQUENCE</scope>
    <source>
        <strain evidence="1 3">Marx 270</strain>
    </source>
</reference>
<evidence type="ECO:0000313" key="1">
    <source>
        <dbReference type="EMBL" id="KIO05241.1"/>
    </source>
</evidence>
<evidence type="ECO:0000313" key="3">
    <source>
        <dbReference type="Proteomes" id="UP000054217"/>
    </source>
</evidence>
<reference evidence="1 3" key="1">
    <citation type="submission" date="2014-04" db="EMBL/GenBank/DDBJ databases">
        <authorList>
            <consortium name="DOE Joint Genome Institute"/>
            <person name="Kuo A."/>
            <person name="Kohler A."/>
            <person name="Costa M.D."/>
            <person name="Nagy L.G."/>
            <person name="Floudas D."/>
            <person name="Copeland A."/>
            <person name="Barry K.W."/>
            <person name="Cichocki N."/>
            <person name="Veneault-Fourrey C."/>
            <person name="LaButti K."/>
            <person name="Lindquist E.A."/>
            <person name="Lipzen A."/>
            <person name="Lundell T."/>
            <person name="Morin E."/>
            <person name="Murat C."/>
            <person name="Sun H."/>
            <person name="Tunlid A."/>
            <person name="Henrissat B."/>
            <person name="Grigoriev I.V."/>
            <person name="Hibbett D.S."/>
            <person name="Martin F."/>
            <person name="Nordberg H.P."/>
            <person name="Cantor M.N."/>
            <person name="Hua S.X."/>
        </authorList>
    </citation>
    <scope>NUCLEOTIDE SEQUENCE [LARGE SCALE GENOMIC DNA]</scope>
    <source>
        <strain evidence="1 3">Marx 270</strain>
    </source>
</reference>
<proteinExistence type="predicted"/>
<name>A0A0C3PBA9_PISTI</name>
<sequence>MGCFYMLTTVHPVCRYIFNVMLELGPLDLARVFARTAFEMVKIMQGSTTHVNRNCAKIAKAPRAF</sequence>
<accession>A0A0C3PBA9</accession>
<keyword evidence="3" id="KW-1185">Reference proteome</keyword>